<dbReference type="KEGG" id="cthr:CTHT_0047020"/>
<dbReference type="OrthoDB" id="10017101at2759"/>
<dbReference type="InterPro" id="IPR013216">
    <property type="entry name" value="Methyltransf_11"/>
</dbReference>
<dbReference type="PANTHER" id="PTHR44068:SF1">
    <property type="entry name" value="HYPOTHETICAL LOC100005854"/>
    <property type="match status" value="1"/>
</dbReference>
<dbReference type="GO" id="GO:0005783">
    <property type="term" value="C:endoplasmic reticulum"/>
    <property type="evidence" value="ECO:0007669"/>
    <property type="project" value="TreeGrafter"/>
</dbReference>
<dbReference type="GeneID" id="18258740"/>
<dbReference type="GO" id="GO:0016126">
    <property type="term" value="P:sterol biosynthetic process"/>
    <property type="evidence" value="ECO:0007669"/>
    <property type="project" value="TreeGrafter"/>
</dbReference>
<sequence>MPPIYHHGHAPSQTLHHSWRTVTNSAPHLLPHLARLSSTSSSFPIRVLDIGCGPGTLSASLAKHLPPTARIVATDISDDVLARAREHAVREGLAEMMEFVNADVCYLPFKDGEFEVVHAHQVLCHIEDPVKAIKEMVRVVKKEGGIISLREADVRNWHCWPELEGLRKMEMLMREVMKADGGHPEAGMRLVEWCVKAGVKKSRIDMGFGSWCFAKEEDRRMWGMAMIERLKAGHLRRKSLELGITTEEEIEGIIRDWESFMATETATLGNVNGEVTIRV</sequence>
<dbReference type="AlphaFoldDB" id="G0S9S7"/>
<evidence type="ECO:0000256" key="2">
    <source>
        <dbReference type="ARBA" id="ARBA00038188"/>
    </source>
</evidence>
<dbReference type="GO" id="GO:0032259">
    <property type="term" value="P:methylation"/>
    <property type="evidence" value="ECO:0007669"/>
    <property type="project" value="UniProtKB-KW"/>
</dbReference>
<name>G0S9S7_CHATD</name>
<dbReference type="PANTHER" id="PTHR44068">
    <property type="entry name" value="ZGC:194242"/>
    <property type="match status" value="1"/>
</dbReference>
<evidence type="ECO:0000256" key="1">
    <source>
        <dbReference type="ARBA" id="ARBA00022679"/>
    </source>
</evidence>
<dbReference type="Proteomes" id="UP000008066">
    <property type="component" value="Unassembled WGS sequence"/>
</dbReference>
<dbReference type="RefSeq" id="XP_006695073.1">
    <property type="nucleotide sequence ID" value="XM_006695010.1"/>
</dbReference>
<dbReference type="CDD" id="cd02440">
    <property type="entry name" value="AdoMet_MTases"/>
    <property type="match status" value="1"/>
</dbReference>
<evidence type="ECO:0000313" key="5">
    <source>
        <dbReference type="Proteomes" id="UP000008066"/>
    </source>
</evidence>
<dbReference type="OMA" id="LSFGTWC"/>
<dbReference type="SUPFAM" id="SSF53335">
    <property type="entry name" value="S-adenosyl-L-methionine-dependent methyltransferases"/>
    <property type="match status" value="1"/>
</dbReference>
<keyword evidence="1 4" id="KW-0808">Transferase</keyword>
<dbReference type="EMBL" id="GL988043">
    <property type="protein sequence ID" value="EGS20188.1"/>
    <property type="molecule type" value="Genomic_DNA"/>
</dbReference>
<dbReference type="InterPro" id="IPR050447">
    <property type="entry name" value="Erg6_SMT_methyltransf"/>
</dbReference>
<comment type="similarity">
    <text evidence="2">Belongs to the class I-like SAM-binding methyltransferase superfamily. Erg6/SMT family.</text>
</comment>
<keyword evidence="4" id="KW-0489">Methyltransferase</keyword>
<feature type="domain" description="Methyltransferase type 11" evidence="3">
    <location>
        <begin position="48"/>
        <end position="146"/>
    </location>
</feature>
<dbReference type="eggNOG" id="KOG1269">
    <property type="taxonomic scope" value="Eukaryota"/>
</dbReference>
<dbReference type="HOGENOM" id="CLU_057148_1_0_1"/>
<dbReference type="InterPro" id="IPR029063">
    <property type="entry name" value="SAM-dependent_MTases_sf"/>
</dbReference>
<keyword evidence="5" id="KW-1185">Reference proteome</keyword>
<dbReference type="Pfam" id="PF08241">
    <property type="entry name" value="Methyltransf_11"/>
    <property type="match status" value="1"/>
</dbReference>
<evidence type="ECO:0000313" key="4">
    <source>
        <dbReference type="EMBL" id="EGS20188.1"/>
    </source>
</evidence>
<dbReference type="GO" id="GO:0003838">
    <property type="term" value="F:sterol 24-C-methyltransferase activity"/>
    <property type="evidence" value="ECO:0007669"/>
    <property type="project" value="TreeGrafter"/>
</dbReference>
<gene>
    <name evidence="4" type="ORF">CTHT_0047020</name>
</gene>
<organism evidence="5">
    <name type="scientific">Chaetomium thermophilum (strain DSM 1495 / CBS 144.50 / IMI 039719)</name>
    <name type="common">Thermochaetoides thermophila</name>
    <dbReference type="NCBI Taxonomy" id="759272"/>
    <lineage>
        <taxon>Eukaryota</taxon>
        <taxon>Fungi</taxon>
        <taxon>Dikarya</taxon>
        <taxon>Ascomycota</taxon>
        <taxon>Pezizomycotina</taxon>
        <taxon>Sordariomycetes</taxon>
        <taxon>Sordariomycetidae</taxon>
        <taxon>Sordariales</taxon>
        <taxon>Chaetomiaceae</taxon>
        <taxon>Thermochaetoides</taxon>
    </lineage>
</organism>
<evidence type="ECO:0000259" key="3">
    <source>
        <dbReference type="Pfam" id="PF08241"/>
    </source>
</evidence>
<accession>G0S9S7</accession>
<reference evidence="4 5" key="1">
    <citation type="journal article" date="2011" name="Cell">
        <title>Insight into structure and assembly of the nuclear pore complex by utilizing the genome of a eukaryotic thermophile.</title>
        <authorList>
            <person name="Amlacher S."/>
            <person name="Sarges P."/>
            <person name="Flemming D."/>
            <person name="van Noort V."/>
            <person name="Kunze R."/>
            <person name="Devos D.P."/>
            <person name="Arumugam M."/>
            <person name="Bork P."/>
            <person name="Hurt E."/>
        </authorList>
    </citation>
    <scope>NUCLEOTIDE SEQUENCE [LARGE SCALE GENOMIC DNA]</scope>
    <source>
        <strain evidence="5">DSM 1495 / CBS 144.50 / IMI 039719</strain>
    </source>
</reference>
<protein>
    <submittedName>
        <fullName evidence="4">Methyltransferase-like protein</fullName>
    </submittedName>
</protein>
<dbReference type="Gene3D" id="3.40.50.150">
    <property type="entry name" value="Vaccinia Virus protein VP39"/>
    <property type="match status" value="1"/>
</dbReference>
<proteinExistence type="inferred from homology"/>